<evidence type="ECO:0000256" key="4">
    <source>
        <dbReference type="ARBA" id="ARBA00022448"/>
    </source>
</evidence>
<feature type="transmembrane region" description="Helical" evidence="13">
    <location>
        <begin position="162"/>
        <end position="183"/>
    </location>
</feature>
<proteinExistence type="inferred from homology"/>
<comment type="similarity">
    <text evidence="12">Belongs to the exbB/tolQ family.</text>
</comment>
<evidence type="ECO:0000256" key="3">
    <source>
        <dbReference type="ARBA" id="ARBA00022093"/>
    </source>
</evidence>
<dbReference type="PANTHER" id="PTHR30625:SF14">
    <property type="entry name" value="BIOPOLYMER TRANSPORT PROTEIN EXBB"/>
    <property type="match status" value="1"/>
</dbReference>
<keyword evidence="6" id="KW-0997">Cell inner membrane</keyword>
<evidence type="ECO:0000313" key="16">
    <source>
        <dbReference type="Proteomes" id="UP000189462"/>
    </source>
</evidence>
<evidence type="ECO:0000256" key="6">
    <source>
        <dbReference type="ARBA" id="ARBA00022519"/>
    </source>
</evidence>
<keyword evidence="5" id="KW-1003">Cell membrane</keyword>
<organism evidence="15 16">
    <name type="scientific">Thioalkalivibrio denitrificans</name>
    <dbReference type="NCBI Taxonomy" id="108003"/>
    <lineage>
        <taxon>Bacteria</taxon>
        <taxon>Pseudomonadati</taxon>
        <taxon>Pseudomonadota</taxon>
        <taxon>Gammaproteobacteria</taxon>
        <taxon>Chromatiales</taxon>
        <taxon>Ectothiorhodospiraceae</taxon>
        <taxon>Thioalkalivibrio</taxon>
    </lineage>
</organism>
<name>A0A1V3NSX2_9GAMM</name>
<dbReference type="Pfam" id="PF01618">
    <property type="entry name" value="MotA_ExbB"/>
    <property type="match status" value="1"/>
</dbReference>
<dbReference type="PANTHER" id="PTHR30625">
    <property type="entry name" value="PROTEIN TOLQ"/>
    <property type="match status" value="1"/>
</dbReference>
<dbReference type="EMBL" id="MVBK01000010">
    <property type="protein sequence ID" value="OOG28160.1"/>
    <property type="molecule type" value="Genomic_DNA"/>
</dbReference>
<dbReference type="GO" id="GO:0005886">
    <property type="term" value="C:plasma membrane"/>
    <property type="evidence" value="ECO:0007669"/>
    <property type="project" value="UniProtKB-SubCell"/>
</dbReference>
<evidence type="ECO:0000256" key="8">
    <source>
        <dbReference type="ARBA" id="ARBA00022927"/>
    </source>
</evidence>
<evidence type="ECO:0000256" key="10">
    <source>
        <dbReference type="ARBA" id="ARBA00023136"/>
    </source>
</evidence>
<feature type="domain" description="MotA/TolQ/ExbB proton channel" evidence="14">
    <location>
        <begin position="85"/>
        <end position="194"/>
    </location>
</feature>
<reference evidence="15 16" key="1">
    <citation type="submission" date="2017-02" db="EMBL/GenBank/DDBJ databases">
        <title>Genomic diversity within the haloalkaliphilic genus Thioalkalivibrio.</title>
        <authorList>
            <person name="Ahn A.-C."/>
            <person name="Meier-Kolthoff J."/>
            <person name="Overmars L."/>
            <person name="Richter M."/>
            <person name="Woyke T."/>
            <person name="Sorokin D.Y."/>
            <person name="Muyzer G."/>
        </authorList>
    </citation>
    <scope>NUCLEOTIDE SEQUENCE [LARGE SCALE GENOMIC DNA]</scope>
    <source>
        <strain evidence="15 16">ALJD</strain>
    </source>
</reference>
<evidence type="ECO:0000313" key="15">
    <source>
        <dbReference type="EMBL" id="OOG28160.1"/>
    </source>
</evidence>
<protein>
    <recommendedName>
        <fullName evidence="3">Biopolymer transport protein ExbB</fullName>
    </recommendedName>
</protein>
<keyword evidence="9 13" id="KW-1133">Transmembrane helix</keyword>
<dbReference type="GO" id="GO:0017038">
    <property type="term" value="P:protein import"/>
    <property type="evidence" value="ECO:0007669"/>
    <property type="project" value="TreeGrafter"/>
</dbReference>
<dbReference type="InterPro" id="IPR050790">
    <property type="entry name" value="ExbB/TolQ_transport"/>
</dbReference>
<keyword evidence="4 12" id="KW-0813">Transport</keyword>
<evidence type="ECO:0000256" key="9">
    <source>
        <dbReference type="ARBA" id="ARBA00022989"/>
    </source>
</evidence>
<evidence type="ECO:0000259" key="14">
    <source>
        <dbReference type="Pfam" id="PF01618"/>
    </source>
</evidence>
<feature type="transmembrane region" description="Helical" evidence="13">
    <location>
        <begin position="15"/>
        <end position="37"/>
    </location>
</feature>
<sequence length="226" mass="24088">MAETMWLGWWGQADWIVRGVFVLLIALSLISWSVILYKAVQLRRTLGLERAAARQLSLNPQQGADEVIQPDTATRHIQDSLRGAALRGEGAREALSELAAHRVRAQRTELENGLVILATIGNTAPFIGLLGTVWGIMHALQALGGAGAAISMDLIAGPVAEALVATAAGLFTAIPAVVGYNMLLRRLRRIMVLLEGNASYLLAALTRPAQTPAAVASIARSEGRAR</sequence>
<evidence type="ECO:0000256" key="7">
    <source>
        <dbReference type="ARBA" id="ARBA00022692"/>
    </source>
</evidence>
<comment type="caution">
    <text evidence="15">The sequence shown here is derived from an EMBL/GenBank/DDBJ whole genome shotgun (WGS) entry which is preliminary data.</text>
</comment>
<comment type="function">
    <text evidence="11">Involved in the TonB-dependent energy-dependent transport of various receptor-bound substrates. Protects ExbD from proteolytic degradation and functionally stabilizes TonB.</text>
</comment>
<dbReference type="AlphaFoldDB" id="A0A1V3NSX2"/>
<keyword evidence="10 13" id="KW-0472">Membrane</keyword>
<dbReference type="OrthoDB" id="9805133at2"/>
<dbReference type="InterPro" id="IPR002898">
    <property type="entry name" value="MotA_ExbB_proton_chnl"/>
</dbReference>
<comment type="subcellular location">
    <subcellularLocation>
        <location evidence="1">Cell inner membrane</location>
        <topology evidence="1">Multi-pass membrane protein</topology>
    </subcellularLocation>
    <subcellularLocation>
        <location evidence="12">Membrane</location>
        <topology evidence="12">Multi-pass membrane protein</topology>
    </subcellularLocation>
</comment>
<feature type="transmembrane region" description="Helical" evidence="13">
    <location>
        <begin position="114"/>
        <end position="137"/>
    </location>
</feature>
<accession>A0A1V3NSX2</accession>
<comment type="subunit">
    <text evidence="2">The accessory proteins ExbB and ExbD seem to form a complex with TonB.</text>
</comment>
<dbReference type="Proteomes" id="UP000189462">
    <property type="component" value="Unassembled WGS sequence"/>
</dbReference>
<evidence type="ECO:0000256" key="12">
    <source>
        <dbReference type="RuleBase" id="RU004057"/>
    </source>
</evidence>
<keyword evidence="7 13" id="KW-0812">Transmembrane</keyword>
<evidence type="ECO:0000256" key="11">
    <source>
        <dbReference type="ARBA" id="ARBA00024816"/>
    </source>
</evidence>
<gene>
    <name evidence="15" type="ORF">B1C78_02200</name>
</gene>
<evidence type="ECO:0000256" key="13">
    <source>
        <dbReference type="SAM" id="Phobius"/>
    </source>
</evidence>
<evidence type="ECO:0000256" key="5">
    <source>
        <dbReference type="ARBA" id="ARBA00022475"/>
    </source>
</evidence>
<keyword evidence="8 12" id="KW-0653">Protein transport</keyword>
<keyword evidence="16" id="KW-1185">Reference proteome</keyword>
<dbReference type="STRING" id="108003.B1C78_02200"/>
<evidence type="ECO:0000256" key="1">
    <source>
        <dbReference type="ARBA" id="ARBA00004429"/>
    </source>
</evidence>
<evidence type="ECO:0000256" key="2">
    <source>
        <dbReference type="ARBA" id="ARBA00011471"/>
    </source>
</evidence>